<keyword evidence="2" id="KW-1003">Cell membrane</keyword>
<dbReference type="KEGG" id="abq:ABAZ39_24150"/>
<gene>
    <name evidence="7" type="ORF">ABAZ39_24150</name>
</gene>
<dbReference type="InterPro" id="IPR001851">
    <property type="entry name" value="ABC_transp_permease"/>
</dbReference>
<dbReference type="EMBL" id="CP007795">
    <property type="protein sequence ID" value="AIB14987.1"/>
    <property type="molecule type" value="Genomic_DNA"/>
</dbReference>
<evidence type="ECO:0000256" key="4">
    <source>
        <dbReference type="ARBA" id="ARBA00022989"/>
    </source>
</evidence>
<dbReference type="AlphaFoldDB" id="A0A060DQE1"/>
<keyword evidence="7" id="KW-0614">Plasmid</keyword>
<sequence length="346" mass="36664">MERAVNVSDLSAPRRGQGALIPLLLALLVFVGLPAVLAGFDRGYFYQIANLALIFILLSASMHLVTGVAGLLHLGHAAFYGVGAYTAALLSTKFGLGFTVTLPLSGLVAALIAFLVALPTMRLVSIYFAVATLAIGQMLYLVMLNWVEFTKGPNGIIVTKGLELFGFSLSGRLATYYTVATVVALCVLAIGRLSHSYYGNALRSIREDDQCADAMGVSTARLKMEAFTLSAFFAGVAGSLWAHMTGYISPGDFKFSESILILAMVVVGGLGSLPGAVIGALLLILLPEGLRAFGDFRNIMVGLVMFLSILLLPKGLLGEVSALQLARRQLGAAWRNTVKGEGIGWR</sequence>
<dbReference type="InterPro" id="IPR043428">
    <property type="entry name" value="LivM-like"/>
</dbReference>
<dbReference type="Proteomes" id="UP000027186">
    <property type="component" value="Plasmid AbAZ39_p2"/>
</dbReference>
<keyword evidence="5 6" id="KW-0472">Membrane</keyword>
<keyword evidence="4 6" id="KW-1133">Transmembrane helix</keyword>
<evidence type="ECO:0000256" key="1">
    <source>
        <dbReference type="ARBA" id="ARBA00004651"/>
    </source>
</evidence>
<dbReference type="PANTHER" id="PTHR30482:SF10">
    <property type="entry name" value="HIGH-AFFINITY BRANCHED-CHAIN AMINO ACID TRANSPORT PROTEIN BRAE"/>
    <property type="match status" value="1"/>
</dbReference>
<feature type="transmembrane region" description="Helical" evidence="6">
    <location>
        <begin position="298"/>
        <end position="317"/>
    </location>
</feature>
<evidence type="ECO:0000313" key="8">
    <source>
        <dbReference type="Proteomes" id="UP000027186"/>
    </source>
</evidence>
<evidence type="ECO:0000256" key="3">
    <source>
        <dbReference type="ARBA" id="ARBA00022692"/>
    </source>
</evidence>
<evidence type="ECO:0000256" key="2">
    <source>
        <dbReference type="ARBA" id="ARBA00022475"/>
    </source>
</evidence>
<reference evidence="7 8" key="1">
    <citation type="journal article" date="2014" name="Genome Announc.">
        <title>Complete Genome Sequence of the Model Rhizosphere Strain Azospirillum brasilense Az39, Successfully Applied in Agriculture.</title>
        <authorList>
            <person name="Rivera D."/>
            <person name="Revale S."/>
            <person name="Molina R."/>
            <person name="Gualpa J."/>
            <person name="Puente M."/>
            <person name="Maroniche G."/>
            <person name="Paris G."/>
            <person name="Baker D."/>
            <person name="Clavijo B."/>
            <person name="McLay K."/>
            <person name="Spaepen S."/>
            <person name="Perticari A."/>
            <person name="Vazquez M."/>
            <person name="Wisniewski-Dye F."/>
            <person name="Watkins C."/>
            <person name="Martinez-Abarca F."/>
            <person name="Vanderleyden J."/>
            <person name="Cassan F."/>
        </authorList>
    </citation>
    <scope>NUCLEOTIDE SEQUENCE [LARGE SCALE GENOMIC DNA]</scope>
    <source>
        <strain evidence="7 8">Az39</strain>
        <plasmid evidence="7">AbAZ39_p2</plasmid>
    </source>
</reference>
<feature type="transmembrane region" description="Helical" evidence="6">
    <location>
        <begin position="260"/>
        <end position="286"/>
    </location>
</feature>
<feature type="transmembrane region" description="Helical" evidence="6">
    <location>
        <begin position="226"/>
        <end position="248"/>
    </location>
</feature>
<dbReference type="GO" id="GO:0005886">
    <property type="term" value="C:plasma membrane"/>
    <property type="evidence" value="ECO:0007669"/>
    <property type="project" value="UniProtKB-SubCell"/>
</dbReference>
<proteinExistence type="predicted"/>
<evidence type="ECO:0000256" key="5">
    <source>
        <dbReference type="ARBA" id="ARBA00023136"/>
    </source>
</evidence>
<dbReference type="PANTHER" id="PTHR30482">
    <property type="entry name" value="HIGH-AFFINITY BRANCHED-CHAIN AMINO ACID TRANSPORT SYSTEM PERMEASE"/>
    <property type="match status" value="1"/>
</dbReference>
<geneLocation type="plasmid" evidence="7 8">
    <name>AbAZ39_p2</name>
</geneLocation>
<feature type="transmembrane region" description="Helical" evidence="6">
    <location>
        <begin position="174"/>
        <end position="193"/>
    </location>
</feature>
<feature type="transmembrane region" description="Helical" evidence="6">
    <location>
        <begin position="94"/>
        <end position="117"/>
    </location>
</feature>
<feature type="transmembrane region" description="Helical" evidence="6">
    <location>
        <begin position="124"/>
        <end position="143"/>
    </location>
</feature>
<dbReference type="Pfam" id="PF02653">
    <property type="entry name" value="BPD_transp_2"/>
    <property type="match status" value="1"/>
</dbReference>
<evidence type="ECO:0000256" key="6">
    <source>
        <dbReference type="SAM" id="Phobius"/>
    </source>
</evidence>
<organism evidence="7 8">
    <name type="scientific">Azospirillum argentinense</name>
    <dbReference type="NCBI Taxonomy" id="2970906"/>
    <lineage>
        <taxon>Bacteria</taxon>
        <taxon>Pseudomonadati</taxon>
        <taxon>Pseudomonadota</taxon>
        <taxon>Alphaproteobacteria</taxon>
        <taxon>Rhodospirillales</taxon>
        <taxon>Azospirillaceae</taxon>
        <taxon>Azospirillum</taxon>
    </lineage>
</organism>
<feature type="transmembrane region" description="Helical" evidence="6">
    <location>
        <begin position="52"/>
        <end position="74"/>
    </location>
</feature>
<evidence type="ECO:0000313" key="7">
    <source>
        <dbReference type="EMBL" id="AIB14987.1"/>
    </source>
</evidence>
<dbReference type="GO" id="GO:0015658">
    <property type="term" value="F:branched-chain amino acid transmembrane transporter activity"/>
    <property type="evidence" value="ECO:0007669"/>
    <property type="project" value="InterPro"/>
</dbReference>
<feature type="transmembrane region" description="Helical" evidence="6">
    <location>
        <begin position="20"/>
        <end position="40"/>
    </location>
</feature>
<protein>
    <submittedName>
        <fullName evidence="7">Branched-chain amino acid ABC transporter permease</fullName>
    </submittedName>
</protein>
<dbReference type="CDD" id="cd06581">
    <property type="entry name" value="TM_PBP1_LivM_like"/>
    <property type="match status" value="1"/>
</dbReference>
<keyword evidence="3 6" id="KW-0812">Transmembrane</keyword>
<accession>A0A060DQE1</accession>
<name>A0A060DQE1_9PROT</name>
<comment type="subcellular location">
    <subcellularLocation>
        <location evidence="1">Cell membrane</location>
        <topology evidence="1">Multi-pass membrane protein</topology>
    </subcellularLocation>
</comment>